<dbReference type="PROSITE" id="PS50111">
    <property type="entry name" value="CHEMOTAXIS_TRANSDUC_2"/>
    <property type="match status" value="1"/>
</dbReference>
<evidence type="ECO:0000256" key="2">
    <source>
        <dbReference type="ARBA" id="ARBA00029447"/>
    </source>
</evidence>
<dbReference type="CDD" id="cd06225">
    <property type="entry name" value="HAMP"/>
    <property type="match status" value="1"/>
</dbReference>
<feature type="compositionally biased region" description="Low complexity" evidence="5">
    <location>
        <begin position="293"/>
        <end position="308"/>
    </location>
</feature>
<feature type="domain" description="HAMP" evidence="7">
    <location>
        <begin position="576"/>
        <end position="628"/>
    </location>
</feature>
<dbReference type="CDD" id="cd11386">
    <property type="entry name" value="MCP_signal"/>
    <property type="match status" value="1"/>
</dbReference>
<feature type="domain" description="Methyl-accepting transducer" evidence="6">
    <location>
        <begin position="698"/>
        <end position="934"/>
    </location>
</feature>
<feature type="region of interest" description="Disordered" evidence="5">
    <location>
        <begin position="279"/>
        <end position="422"/>
    </location>
</feature>
<dbReference type="GO" id="GO:0016020">
    <property type="term" value="C:membrane"/>
    <property type="evidence" value="ECO:0007669"/>
    <property type="project" value="InterPro"/>
</dbReference>
<dbReference type="InterPro" id="IPR003660">
    <property type="entry name" value="HAMP_dom"/>
</dbReference>
<evidence type="ECO:0000256" key="1">
    <source>
        <dbReference type="ARBA" id="ARBA00023224"/>
    </source>
</evidence>
<evidence type="ECO:0000259" key="7">
    <source>
        <dbReference type="PROSITE" id="PS50885"/>
    </source>
</evidence>
<dbReference type="Pfam" id="PF00672">
    <property type="entry name" value="HAMP"/>
    <property type="match status" value="1"/>
</dbReference>
<dbReference type="SMART" id="SM00304">
    <property type="entry name" value="HAMP"/>
    <property type="match status" value="2"/>
</dbReference>
<feature type="compositionally biased region" description="Polar residues" evidence="5">
    <location>
        <begin position="362"/>
        <end position="382"/>
    </location>
</feature>
<gene>
    <name evidence="8" type="ORF">DCF25_01005</name>
</gene>
<evidence type="ECO:0000259" key="6">
    <source>
        <dbReference type="PROSITE" id="PS50111"/>
    </source>
</evidence>
<dbReference type="Gene3D" id="6.10.340.10">
    <property type="match status" value="1"/>
</dbReference>
<dbReference type="PROSITE" id="PS50885">
    <property type="entry name" value="HAMP"/>
    <property type="match status" value="2"/>
</dbReference>
<proteinExistence type="inferred from homology"/>
<sequence>MASATDYAQSYQAAEKAYMQGSYEAAAVAIDALASEYPTDPSVLLLKGHIYCYGLNQYEIAQKQYKSVLQLSADPEFVDYANNGLSYAAEAGAQFDLQSDVQPSEFADDIADDFIEGSPMPDEFDDDLSLAADALGKDNNIEAWSGQSEVETPSRDLNGSNGDDVFDRFSAPDLELDIAASSAVEESSNGGDNPFEFSSDFESSSLGETDDDNPFNVGALDANNESGAAELESQDPLVATLDDSFGLNLATEESTDGVTTFSNTSADFDLSEFDEAFGADSELSKSEVPRRTNSANSSSANSSSANSSGEMASPTAVEADDSAFDAFAALDDNDEFSGVSFEPAADEEQTEDKTFFMMEPDSTGSQGTASAVESLAETTSTEIPHDSAEFSFEVDDESDFPAPDFEDGTGAASAKPNPFADSFDDFDDFESIPDFDLSDSSAGFTNPSIGAMPSQFGALSAGKGAASSGDAFDEDSFAASETSAPMPIFNKKAVNNPKPREQGALAPLENASMLTKRLIVSGSAGVLSAIAAIAINLIAPAPEAAKPSPVRTLATSSLMGLVSFGSVFGMSTLVDRRTRQTVDELQKRFGQVSKGDLNARATIFTQDEFGKLSEGFNQMASSIFTTTSEAQRKAQEQEQAKEDLQRQVIRLLDDVEGAARGDLTVKAEVTADVLGAVADSFNLTIENLREIVKQVSVAARQVSQGSTENEAFARSLSADALRQAEELAVTLNSVQVMTDSIQRVAESAREAEEVARSANETALRGGEAVERTVAGILDIRETVADTTRKVKRLAESSQEISKIVALISQIASRTNLLALNASIEAARAGEAGRGFAIVADEVRQLADRAAKASKEIEQIVLQIQGETSGVMTAMEEGTQQVIEGTRLAEQAKQSLDDIIQVSNRIDVLVRSITADTVEQTETSRAVAQVMQSVELTAQETSQESQRVSASLQNLVGVAKDLLTSVDKFKVSSDQKK</sequence>
<dbReference type="PANTHER" id="PTHR32089:SF114">
    <property type="entry name" value="METHYL-ACCEPTING CHEMOTAXIS PROTEIN MCPB"/>
    <property type="match status" value="1"/>
</dbReference>
<evidence type="ECO:0000313" key="8">
    <source>
        <dbReference type="EMBL" id="PZO23232.1"/>
    </source>
</evidence>
<feature type="compositionally biased region" description="Low complexity" evidence="5">
    <location>
        <begin position="195"/>
        <end position="205"/>
    </location>
</feature>
<dbReference type="GO" id="GO:0007165">
    <property type="term" value="P:signal transduction"/>
    <property type="evidence" value="ECO:0007669"/>
    <property type="project" value="UniProtKB-KW"/>
</dbReference>
<reference evidence="9" key="1">
    <citation type="submission" date="2018-04" db="EMBL/GenBank/DDBJ databases">
        <authorList>
            <person name="Cornet L."/>
        </authorList>
    </citation>
    <scope>NUCLEOTIDE SEQUENCE [LARGE SCALE GENOMIC DNA]</scope>
</reference>
<dbReference type="Gene3D" id="1.25.40.10">
    <property type="entry name" value="Tetratricopeptide repeat domain"/>
    <property type="match status" value="1"/>
</dbReference>
<dbReference type="EMBL" id="QBMC01000003">
    <property type="protein sequence ID" value="PZO23232.1"/>
    <property type="molecule type" value="Genomic_DNA"/>
</dbReference>
<dbReference type="SUPFAM" id="SSF48452">
    <property type="entry name" value="TPR-like"/>
    <property type="match status" value="1"/>
</dbReference>
<reference evidence="8 9" key="2">
    <citation type="submission" date="2018-06" db="EMBL/GenBank/DDBJ databases">
        <title>Metagenomic assembly of (sub)arctic Cyanobacteria and their associated microbiome from non-axenic cultures.</title>
        <authorList>
            <person name="Baurain D."/>
        </authorList>
    </citation>
    <scope>NUCLEOTIDE SEQUENCE [LARGE SCALE GENOMIC DNA]</scope>
    <source>
        <strain evidence="8">ULC129bin1</strain>
    </source>
</reference>
<dbReference type="AlphaFoldDB" id="A0A2W4URX0"/>
<dbReference type="SUPFAM" id="SSF158472">
    <property type="entry name" value="HAMP domain-like"/>
    <property type="match status" value="1"/>
</dbReference>
<comment type="similarity">
    <text evidence="2">Belongs to the methyl-accepting chemotaxis (MCP) protein family.</text>
</comment>
<evidence type="ECO:0000256" key="4">
    <source>
        <dbReference type="SAM" id="Coils"/>
    </source>
</evidence>
<feature type="compositionally biased region" description="Acidic residues" evidence="5">
    <location>
        <begin position="392"/>
        <end position="407"/>
    </location>
</feature>
<evidence type="ECO:0000256" key="5">
    <source>
        <dbReference type="SAM" id="MobiDB-lite"/>
    </source>
</evidence>
<protein>
    <submittedName>
        <fullName evidence="8">Chemotaxis protein</fullName>
    </submittedName>
</protein>
<comment type="caution">
    <text evidence="8">The sequence shown here is derived from an EMBL/GenBank/DDBJ whole genome shotgun (WGS) entry which is preliminary data.</text>
</comment>
<dbReference type="PANTHER" id="PTHR32089">
    <property type="entry name" value="METHYL-ACCEPTING CHEMOTAXIS PROTEIN MCPB"/>
    <property type="match status" value="1"/>
</dbReference>
<keyword evidence="1 3" id="KW-0807">Transducer</keyword>
<keyword evidence="4" id="KW-0175">Coiled coil</keyword>
<evidence type="ECO:0000256" key="3">
    <source>
        <dbReference type="PROSITE-ProRule" id="PRU00284"/>
    </source>
</evidence>
<feature type="domain" description="HAMP" evidence="7">
    <location>
        <begin position="642"/>
        <end position="693"/>
    </location>
</feature>
<feature type="region of interest" description="Disordered" evidence="5">
    <location>
        <begin position="141"/>
        <end position="168"/>
    </location>
</feature>
<dbReference type="SUPFAM" id="SSF58104">
    <property type="entry name" value="Methyl-accepting chemotaxis protein (MCP) signaling domain"/>
    <property type="match status" value="1"/>
</dbReference>
<feature type="compositionally biased region" description="Polar residues" evidence="5">
    <location>
        <begin position="145"/>
        <end position="161"/>
    </location>
</feature>
<name>A0A2W4URX0_9CYAN</name>
<evidence type="ECO:0000313" key="9">
    <source>
        <dbReference type="Proteomes" id="UP000249354"/>
    </source>
</evidence>
<dbReference type="GO" id="GO:0006935">
    <property type="term" value="P:chemotaxis"/>
    <property type="evidence" value="ECO:0007669"/>
    <property type="project" value="UniProtKB-ARBA"/>
</dbReference>
<feature type="coiled-coil region" evidence="4">
    <location>
        <begin position="627"/>
        <end position="654"/>
    </location>
</feature>
<dbReference type="Gene3D" id="1.10.287.950">
    <property type="entry name" value="Methyl-accepting chemotaxis protein"/>
    <property type="match status" value="1"/>
</dbReference>
<dbReference type="InterPro" id="IPR004089">
    <property type="entry name" value="MCPsignal_dom"/>
</dbReference>
<dbReference type="FunFam" id="1.10.287.950:FF:000001">
    <property type="entry name" value="Methyl-accepting chemotaxis sensory transducer"/>
    <property type="match status" value="1"/>
</dbReference>
<organism evidence="8 9">
    <name type="scientific">Leptolyngbya foveolarum</name>
    <dbReference type="NCBI Taxonomy" id="47253"/>
    <lineage>
        <taxon>Bacteria</taxon>
        <taxon>Bacillati</taxon>
        <taxon>Cyanobacteriota</taxon>
        <taxon>Cyanophyceae</taxon>
        <taxon>Leptolyngbyales</taxon>
        <taxon>Leptolyngbyaceae</taxon>
        <taxon>Leptolyngbya group</taxon>
        <taxon>Leptolyngbya</taxon>
    </lineage>
</organism>
<dbReference type="SMART" id="SM00283">
    <property type="entry name" value="MA"/>
    <property type="match status" value="1"/>
</dbReference>
<dbReference type="Pfam" id="PF00015">
    <property type="entry name" value="MCPsignal"/>
    <property type="match status" value="1"/>
</dbReference>
<feature type="region of interest" description="Disordered" evidence="5">
    <location>
        <begin position="182"/>
        <end position="237"/>
    </location>
</feature>
<dbReference type="Proteomes" id="UP000249354">
    <property type="component" value="Unassembled WGS sequence"/>
</dbReference>
<accession>A0A2W4URX0</accession>
<dbReference type="InterPro" id="IPR011990">
    <property type="entry name" value="TPR-like_helical_dom_sf"/>
</dbReference>